<feature type="region of interest" description="Disordered" evidence="1">
    <location>
        <begin position="190"/>
        <end position="287"/>
    </location>
</feature>
<comment type="caution">
    <text evidence="2">The sequence shown here is derived from an EMBL/GenBank/DDBJ whole genome shotgun (WGS) entry which is preliminary data.</text>
</comment>
<sequence>MAQVSITSLRKEIGSLIGPIWWSRATTKTYLKKAIDAQNTSEAITNIEKLVYMYVSNSGSDRINFALDNIEQNINDLKSKNVMDSIDMLTGISLLETGKKIKSQLKVFPTAKHPNVTIHHDIKVLFGKESINCDDVRTYLKEISKYTEVDDGLMNAIMTMKYPNLMYPQLPFIASSRSASSQSFYSPLKVGNEKETRTPQPFNGYNIPTVHPQYNDNLLQYPPPQVQQKTQQQPQQYSATPLYSPIQNTTNPQESTLPQQNVPSPVKPSNEPYPTRPTSSPSPQRFYTNYSNNYSNNPPFMPPNISPMPQVTLDKNPYVPPTYTPQTPVYPQQTPVYMPAYPPTTAPQQCNMQASPTTNYTVYG</sequence>
<protein>
    <submittedName>
        <fullName evidence="2">Uncharacterized protein</fullName>
    </submittedName>
</protein>
<gene>
    <name evidence="2" type="ORF">TRFO_32730</name>
</gene>
<feature type="compositionally biased region" description="Polar residues" evidence="1">
    <location>
        <begin position="237"/>
        <end position="263"/>
    </location>
</feature>
<dbReference type="AlphaFoldDB" id="A0A1J4JPD9"/>
<feature type="compositionally biased region" description="Low complexity" evidence="1">
    <location>
        <begin position="272"/>
        <end position="287"/>
    </location>
</feature>
<dbReference type="VEuPathDB" id="TrichDB:TRFO_32730"/>
<dbReference type="EMBL" id="MLAK01000948">
    <property type="protein sequence ID" value="OHT00610.1"/>
    <property type="molecule type" value="Genomic_DNA"/>
</dbReference>
<keyword evidence="3" id="KW-1185">Reference proteome</keyword>
<dbReference type="RefSeq" id="XP_068353746.1">
    <property type="nucleotide sequence ID" value="XM_068508656.1"/>
</dbReference>
<reference evidence="2" key="1">
    <citation type="submission" date="2016-10" db="EMBL/GenBank/DDBJ databases">
        <authorList>
            <person name="Benchimol M."/>
            <person name="Almeida L.G."/>
            <person name="Vasconcelos A.T."/>
            <person name="Perreira-Neves A."/>
            <person name="Rosa I.A."/>
            <person name="Tasca T."/>
            <person name="Bogo M.R."/>
            <person name="de Souza W."/>
        </authorList>
    </citation>
    <scope>NUCLEOTIDE SEQUENCE [LARGE SCALE GENOMIC DNA]</scope>
    <source>
        <strain evidence="2">K</strain>
    </source>
</reference>
<dbReference type="Proteomes" id="UP000179807">
    <property type="component" value="Unassembled WGS sequence"/>
</dbReference>
<evidence type="ECO:0000256" key="1">
    <source>
        <dbReference type="SAM" id="MobiDB-lite"/>
    </source>
</evidence>
<proteinExistence type="predicted"/>
<accession>A0A1J4JPD9</accession>
<name>A0A1J4JPD9_9EUKA</name>
<feature type="compositionally biased region" description="Low complexity" evidence="1">
    <location>
        <begin position="226"/>
        <end position="236"/>
    </location>
</feature>
<evidence type="ECO:0000313" key="2">
    <source>
        <dbReference type="EMBL" id="OHT00610.1"/>
    </source>
</evidence>
<organism evidence="2 3">
    <name type="scientific">Tritrichomonas foetus</name>
    <dbReference type="NCBI Taxonomy" id="1144522"/>
    <lineage>
        <taxon>Eukaryota</taxon>
        <taxon>Metamonada</taxon>
        <taxon>Parabasalia</taxon>
        <taxon>Tritrichomonadida</taxon>
        <taxon>Tritrichomonadidae</taxon>
        <taxon>Tritrichomonas</taxon>
    </lineage>
</organism>
<evidence type="ECO:0000313" key="3">
    <source>
        <dbReference type="Proteomes" id="UP000179807"/>
    </source>
</evidence>
<dbReference type="GeneID" id="94843360"/>